<dbReference type="SUPFAM" id="SSF56219">
    <property type="entry name" value="DNase I-like"/>
    <property type="match status" value="1"/>
</dbReference>
<dbReference type="EMBL" id="CAMXCT030005746">
    <property type="protein sequence ID" value="CAL4800478.1"/>
    <property type="molecule type" value="Genomic_DNA"/>
</dbReference>
<reference evidence="3" key="1">
    <citation type="submission" date="2022-10" db="EMBL/GenBank/DDBJ databases">
        <authorList>
            <person name="Chen Y."/>
            <person name="Dougan E. K."/>
            <person name="Chan C."/>
            <person name="Rhodes N."/>
            <person name="Thang M."/>
        </authorList>
    </citation>
    <scope>NUCLEOTIDE SEQUENCE</scope>
</reference>
<keyword evidence="1" id="KW-0175">Coiled coil</keyword>
<sequence length="2115" mass="237989">DSSNHDRRVVPRAHFAPPNQMQGVKVEPLPRLGCGGPAECDPSHVNQVNVTKGWPTPLSLKDRSDLFLARYKDSQHGPKEMTRNDDPVMIPGDSTSEAQPTEAVKDPKMSTCLGDNDESNMNGKGKPPPACLQAMPLPRLGCGGPAPMDLEKQEWDPWMEAIQAREMAHHTGRYTQNDATIAHVAQPALPDAMPSPRLGCEGPTQVEVKDDGPHSAEKNRPGRDPIQAGRPSHVHPVTGGFVAFANPQHLLQDEANAGAKVLPCQAAPSSQVKRLGEKQADEKPAKQPKIQDHVESGQEDQVGIYDSPSQDEINKAILKHLDKGQADSLHVSKPTHAAAETHFTMATQLDKTNAAESQEEPGDDEPELPDACQWRSLFHQNLIYAGLAKQTVHDLMIGGALNPREQLQRLIETHGVHADQSIERAEQIVQSLGLKAIQQILVSPKPWADLKARANLHQPPLRIVTADELKDVIQRRMKDPQQVGRKQNKIKNTKVTKPKMQLTADQVAIPAAVFRQEDGHELSQIYANQIGPNAMGVVLVSIDEAIPYFNLKSPVSQQGIALLIMDHDDARLPPTCQVTKVPAKCIATNEPMIVSLAMMQIGAKQVVRNLPAQCLQVPEVDNQVIRVQVYKDQACNKWDEFIQKPVKNLLSAQPFADLAPAAILDVWDRQYMTNRMLKVPVAEAQLFMVNLRVETSAIQAIMSSNVEDGKYYELRRSDGRQPDNAYQVVWLPGKTFAEAQVIQRASQIETALVRQGDRYGLRTSNDNAEEVHKLHRPDLVYIPGADLKRFRVGPMPFGTTKQSLVHVFQKWNWCARPIGPTGQASDRSGIMWSVQAAAQPTHWVFQMAHGDVLVSPEDKEQVPATSKPTVLASSKTIHSLQLKPKENTKEDPWLHNDPWRSPAAPSTRELSVGQVASIQANVEKVVLAKLRDDDDSMNGGGEHRIAALEQKLEQLTTQVSSQQHEQMQHNQQVQVQMQSLDMKIDQQQNAFQSALGSKLEQQMLRIEQLFTKAKFQKELKYHKAGYHLQAGADTPCRSNTATAIAGKHRGVAFLSTCPSRAMTATWPKQQWEESRFHASCFQVGSRWVQGGVVYGHAAQAETIATRTKTDQICQYITERLLQHSHGLRFIAGDLNQPDGALQNMLAWKEAGWVNVQQWALERLGKPIEVTCKNKTTKDHIYVSPELAQYLKDVEVQQDWFPDHAVLIAKFHPLGKPPQLPIWRQPKPMPWDDIPLEAIQYEYQKPESQQDLTASYAQVCTNVEAAAALALTAKHKALPDACKGRAKTTEVRWRQEYSAPLRPSREGEYQPTYHGLNIQHARWIRQYRRILNFTRLPPEVTGNALTHRRKLWHSIKTAPGFAPCFAQWWMDNTRESLPVEAPSHQISVSICSHFHKHLQAFEKALNQQRTAAAKQRRVDDPMIIFRDLKQPPPQPVQMLLNRPTANITHVEDHECAIEVSQEKHWDTAIPLQTPVGQANIIHAEQDKLWLDNVEGLQSGQMVSQDKCIGDLTELFEQFGQEWSRRWDRHLHVDPNRCWPIWHRLRLPHALAICYPEGCALSVTAMLAHNLVGHFYMRLRHPSVTLWSYVDNIEATAPSSEPALRALEAFHQYSDLMDVAIDNDKSYAWSVNASQRKNLRAEEMITKLSARDLGGHVQYSKVVTNATITNRCEEIKALWGRLARSLAPYAQKVRALITKAWPSCLHGVSSVHMADDHFDKLRTGALQGLGEHSSGASPYIHLALIEGPAVDPQYYALLQTVMMYREHNLTDVHRQWLCEHFIAQRTVTMDQAKSIAEMKPCIAAHGWMPEPPSLNPYRKMLQSLASESSLFVSPPELPAQVFAFTDGSCRAPTCSLSKLASWGVVIAETNLQNFWPLAGADDEYEAWVFKGNAAADHVADTAVYQHVGLYKLWQSLQQEIAHIHMLRNHVHRTLIQVGKHAVRSGTGKPPDKQHAERISREEIAEADFSPIPVDCLPGKYMYPYAEELLSWLHQLVDPSEPVRCISWFQVNVIFEHQTRRTGVRHIKSRKQWVEGERDTKHIDFVRRTNYLSDWVQGVWRSANRPIKLLHLRPESNVLQFWTQCLALRIRAGLVQLADEVLMESQVKVSSVRSLRYL</sequence>
<evidence type="ECO:0000313" key="3">
    <source>
        <dbReference type="EMBL" id="CAI4013166.1"/>
    </source>
</evidence>
<evidence type="ECO:0000313" key="5">
    <source>
        <dbReference type="Proteomes" id="UP001152797"/>
    </source>
</evidence>
<feature type="region of interest" description="Disordered" evidence="2">
    <location>
        <begin position="73"/>
        <end position="108"/>
    </location>
</feature>
<feature type="region of interest" description="Disordered" evidence="2">
    <location>
        <begin position="270"/>
        <end position="306"/>
    </location>
</feature>
<dbReference type="Gene3D" id="3.60.10.10">
    <property type="entry name" value="Endonuclease/exonuclease/phosphatase"/>
    <property type="match status" value="1"/>
</dbReference>
<feature type="region of interest" description="Disordered" evidence="2">
    <location>
        <begin position="1"/>
        <end position="25"/>
    </location>
</feature>
<comment type="caution">
    <text evidence="3">The sequence shown here is derived from an EMBL/GenBank/DDBJ whole genome shotgun (WGS) entry which is preliminary data.</text>
</comment>
<feature type="non-terminal residue" evidence="3">
    <location>
        <position position="2115"/>
    </location>
</feature>
<gene>
    <name evidence="3" type="ORF">C1SCF055_LOCUS38162</name>
</gene>
<dbReference type="EMBL" id="CAMXCT020005746">
    <property type="protein sequence ID" value="CAL1166541.1"/>
    <property type="molecule type" value="Genomic_DNA"/>
</dbReference>
<name>A0A9P1GGH8_9DINO</name>
<dbReference type="InterPro" id="IPR036691">
    <property type="entry name" value="Endo/exonu/phosph_ase_sf"/>
</dbReference>
<protein>
    <submittedName>
        <fullName evidence="3">Uncharacterized protein</fullName>
    </submittedName>
</protein>
<accession>A0A9P1GGH8</accession>
<evidence type="ECO:0000313" key="4">
    <source>
        <dbReference type="EMBL" id="CAL4800478.1"/>
    </source>
</evidence>
<reference evidence="4 5" key="2">
    <citation type="submission" date="2024-05" db="EMBL/GenBank/DDBJ databases">
        <authorList>
            <person name="Chen Y."/>
            <person name="Shah S."/>
            <person name="Dougan E. K."/>
            <person name="Thang M."/>
            <person name="Chan C."/>
        </authorList>
    </citation>
    <scope>NUCLEOTIDE SEQUENCE [LARGE SCALE GENOMIC DNA]</scope>
</reference>
<keyword evidence="5" id="KW-1185">Reference proteome</keyword>
<feature type="region of interest" description="Disordered" evidence="2">
    <location>
        <begin position="189"/>
        <end position="239"/>
    </location>
</feature>
<proteinExistence type="predicted"/>
<feature type="coiled-coil region" evidence="1">
    <location>
        <begin position="945"/>
        <end position="990"/>
    </location>
</feature>
<dbReference type="Proteomes" id="UP001152797">
    <property type="component" value="Unassembled WGS sequence"/>
</dbReference>
<feature type="compositionally biased region" description="Basic and acidic residues" evidence="2">
    <location>
        <begin position="274"/>
        <end position="296"/>
    </location>
</feature>
<evidence type="ECO:0000256" key="2">
    <source>
        <dbReference type="SAM" id="MobiDB-lite"/>
    </source>
</evidence>
<feature type="compositionally biased region" description="Basic and acidic residues" evidence="2">
    <location>
        <begin position="73"/>
        <end position="86"/>
    </location>
</feature>
<organism evidence="3">
    <name type="scientific">Cladocopium goreaui</name>
    <dbReference type="NCBI Taxonomy" id="2562237"/>
    <lineage>
        <taxon>Eukaryota</taxon>
        <taxon>Sar</taxon>
        <taxon>Alveolata</taxon>
        <taxon>Dinophyceae</taxon>
        <taxon>Suessiales</taxon>
        <taxon>Symbiodiniaceae</taxon>
        <taxon>Cladocopium</taxon>
    </lineage>
</organism>
<feature type="compositionally biased region" description="Basic and acidic residues" evidence="2">
    <location>
        <begin position="207"/>
        <end position="223"/>
    </location>
</feature>
<dbReference type="EMBL" id="CAMXCT010005746">
    <property type="protein sequence ID" value="CAI4013166.1"/>
    <property type="molecule type" value="Genomic_DNA"/>
</dbReference>
<evidence type="ECO:0000256" key="1">
    <source>
        <dbReference type="SAM" id="Coils"/>
    </source>
</evidence>